<evidence type="ECO:0000313" key="2">
    <source>
        <dbReference type="EMBL" id="VFT66883.1"/>
    </source>
</evidence>
<keyword evidence="1" id="KW-0732">Signal</keyword>
<dbReference type="InterPro" id="IPR037066">
    <property type="entry name" value="Plug_dom_sf"/>
</dbReference>
<dbReference type="SUPFAM" id="SSF56935">
    <property type="entry name" value="Porins"/>
    <property type="match status" value="1"/>
</dbReference>
<accession>A0A485JBG7</accession>
<proteinExistence type="predicted"/>
<reference evidence="2 3" key="1">
    <citation type="submission" date="2019-03" db="EMBL/GenBank/DDBJ databases">
        <authorList>
            <consortium name="Pathogen Informatics"/>
        </authorList>
    </citation>
    <scope>NUCLEOTIDE SEQUENCE [LARGE SCALE GENOMIC DNA]</scope>
    <source>
        <strain evidence="2 3">NCTC10974</strain>
    </source>
</reference>
<keyword evidence="2" id="KW-0675">Receptor</keyword>
<evidence type="ECO:0000313" key="3">
    <source>
        <dbReference type="Proteomes" id="UP000358010"/>
    </source>
</evidence>
<dbReference type="PROSITE" id="PS00430">
    <property type="entry name" value="TONB_DEPENDENT_REC_1"/>
    <property type="match status" value="1"/>
</dbReference>
<dbReference type="Proteomes" id="UP000358010">
    <property type="component" value="Unassembled WGS sequence"/>
</dbReference>
<dbReference type="AlphaFoldDB" id="A0A485JBG7"/>
<name>A0A485JBG7_ECOLX</name>
<feature type="chain" id="PRO_5019741948" evidence="1">
    <location>
        <begin position="29"/>
        <end position="94"/>
    </location>
</feature>
<feature type="signal peptide" evidence="1">
    <location>
        <begin position="1"/>
        <end position="28"/>
    </location>
</feature>
<dbReference type="EMBL" id="CAADJZ010000001">
    <property type="protein sequence ID" value="VFT66883.1"/>
    <property type="molecule type" value="Genomic_DNA"/>
</dbReference>
<protein>
    <submittedName>
        <fullName evidence="2">Hemin TonB-dependent receptor</fullName>
    </submittedName>
</protein>
<gene>
    <name evidence="2" type="primary">chuA_1</name>
    <name evidence="2" type="ORF">NCTC10974_00304</name>
</gene>
<evidence type="ECO:0000256" key="1">
    <source>
        <dbReference type="SAM" id="SignalP"/>
    </source>
</evidence>
<dbReference type="InterPro" id="IPR010916">
    <property type="entry name" value="TonB_box_CS"/>
</dbReference>
<sequence length="94" mass="9954">MSRPQFTSLRLSLLALAVSATLPTFAFATETMTVTATGNARSSFEAPMMVSVIDTSAPENQTATSATDLLRHVPGITLDGTGTNQRSGCKYAWL</sequence>
<dbReference type="Gene3D" id="2.170.130.10">
    <property type="entry name" value="TonB-dependent receptor, plug domain"/>
    <property type="match status" value="1"/>
</dbReference>
<organism evidence="2 3">
    <name type="scientific">Escherichia coli</name>
    <dbReference type="NCBI Taxonomy" id="562"/>
    <lineage>
        <taxon>Bacteria</taxon>
        <taxon>Pseudomonadati</taxon>
        <taxon>Pseudomonadota</taxon>
        <taxon>Gammaproteobacteria</taxon>
        <taxon>Enterobacterales</taxon>
        <taxon>Enterobacteriaceae</taxon>
        <taxon>Escherichia</taxon>
    </lineage>
</organism>